<evidence type="ECO:0000313" key="2">
    <source>
        <dbReference type="Proteomes" id="UP000054217"/>
    </source>
</evidence>
<keyword evidence="2" id="KW-1185">Reference proteome</keyword>
<evidence type="ECO:0000313" key="1">
    <source>
        <dbReference type="EMBL" id="KIN98333.1"/>
    </source>
</evidence>
<accession>A0A0C3NSY0</accession>
<dbReference type="EMBL" id="KN832017">
    <property type="protein sequence ID" value="KIN98333.1"/>
    <property type="molecule type" value="Genomic_DNA"/>
</dbReference>
<dbReference type="OrthoDB" id="10396345at2759"/>
<name>A0A0C3NSY0_PISTI</name>
<protein>
    <submittedName>
        <fullName evidence="1">Uncharacterized protein</fullName>
    </submittedName>
</protein>
<reference evidence="2" key="2">
    <citation type="submission" date="2015-01" db="EMBL/GenBank/DDBJ databases">
        <title>Evolutionary Origins and Diversification of the Mycorrhizal Mutualists.</title>
        <authorList>
            <consortium name="DOE Joint Genome Institute"/>
            <consortium name="Mycorrhizal Genomics Consortium"/>
            <person name="Kohler A."/>
            <person name="Kuo A."/>
            <person name="Nagy L.G."/>
            <person name="Floudas D."/>
            <person name="Copeland A."/>
            <person name="Barry K.W."/>
            <person name="Cichocki N."/>
            <person name="Veneault-Fourrey C."/>
            <person name="LaButti K."/>
            <person name="Lindquist E.A."/>
            <person name="Lipzen A."/>
            <person name="Lundell T."/>
            <person name="Morin E."/>
            <person name="Murat C."/>
            <person name="Riley R."/>
            <person name="Ohm R."/>
            <person name="Sun H."/>
            <person name="Tunlid A."/>
            <person name="Henrissat B."/>
            <person name="Grigoriev I.V."/>
            <person name="Hibbett D.S."/>
            <person name="Martin F."/>
        </authorList>
    </citation>
    <scope>NUCLEOTIDE SEQUENCE [LARGE SCALE GENOMIC DNA]</scope>
    <source>
        <strain evidence="2">Marx 270</strain>
    </source>
</reference>
<organism evidence="1 2">
    <name type="scientific">Pisolithus tinctorius Marx 270</name>
    <dbReference type="NCBI Taxonomy" id="870435"/>
    <lineage>
        <taxon>Eukaryota</taxon>
        <taxon>Fungi</taxon>
        <taxon>Dikarya</taxon>
        <taxon>Basidiomycota</taxon>
        <taxon>Agaricomycotina</taxon>
        <taxon>Agaricomycetes</taxon>
        <taxon>Agaricomycetidae</taxon>
        <taxon>Boletales</taxon>
        <taxon>Sclerodermatineae</taxon>
        <taxon>Pisolithaceae</taxon>
        <taxon>Pisolithus</taxon>
    </lineage>
</organism>
<sequence length="114" mass="11886">MPTQILMRLTQALGILLPPSGFATYLVRIWTVTSRITIDVLRPGTSVTLTLCDSTDATVESAPFTVNAGTSIFCPHATSSIAIQSTAATSTFTSTSHSVNIGPLSVAFLAPSLS</sequence>
<dbReference type="AlphaFoldDB" id="A0A0C3NSY0"/>
<reference evidence="1 2" key="1">
    <citation type="submission" date="2014-04" db="EMBL/GenBank/DDBJ databases">
        <authorList>
            <consortium name="DOE Joint Genome Institute"/>
            <person name="Kuo A."/>
            <person name="Kohler A."/>
            <person name="Costa M.D."/>
            <person name="Nagy L.G."/>
            <person name="Floudas D."/>
            <person name="Copeland A."/>
            <person name="Barry K.W."/>
            <person name="Cichocki N."/>
            <person name="Veneault-Fourrey C."/>
            <person name="LaButti K."/>
            <person name="Lindquist E.A."/>
            <person name="Lipzen A."/>
            <person name="Lundell T."/>
            <person name="Morin E."/>
            <person name="Murat C."/>
            <person name="Sun H."/>
            <person name="Tunlid A."/>
            <person name="Henrissat B."/>
            <person name="Grigoriev I.V."/>
            <person name="Hibbett D.S."/>
            <person name="Martin F."/>
            <person name="Nordberg H.P."/>
            <person name="Cantor M.N."/>
            <person name="Hua S.X."/>
        </authorList>
    </citation>
    <scope>NUCLEOTIDE SEQUENCE [LARGE SCALE GENOMIC DNA]</scope>
    <source>
        <strain evidence="1 2">Marx 270</strain>
    </source>
</reference>
<dbReference type="InParanoid" id="A0A0C3NSY0"/>
<dbReference type="Proteomes" id="UP000054217">
    <property type="component" value="Unassembled WGS sequence"/>
</dbReference>
<dbReference type="HOGENOM" id="CLU_2122078_0_0_1"/>
<gene>
    <name evidence="1" type="ORF">M404DRAFT_1005468</name>
</gene>
<proteinExistence type="predicted"/>